<organism evidence="2 3">
    <name type="scientific">Halobium salinum</name>
    <dbReference type="NCBI Taxonomy" id="1364940"/>
    <lineage>
        <taxon>Archaea</taxon>
        <taxon>Methanobacteriati</taxon>
        <taxon>Methanobacteriota</taxon>
        <taxon>Stenosarchaea group</taxon>
        <taxon>Halobacteria</taxon>
        <taxon>Halobacteriales</taxon>
        <taxon>Haloferacaceae</taxon>
        <taxon>Halobium</taxon>
    </lineage>
</organism>
<evidence type="ECO:0000313" key="2">
    <source>
        <dbReference type="EMBL" id="MFC4357985.1"/>
    </source>
</evidence>
<keyword evidence="3" id="KW-1185">Reference proteome</keyword>
<evidence type="ECO:0000259" key="1">
    <source>
        <dbReference type="Pfam" id="PF18724"/>
    </source>
</evidence>
<protein>
    <recommendedName>
        <fullName evidence="1">Amino acid:DNA transferase domain-containing protein</fullName>
    </recommendedName>
</protein>
<feature type="domain" description="Amino acid:DNA transferase" evidence="1">
    <location>
        <begin position="120"/>
        <end position="258"/>
    </location>
</feature>
<dbReference type="RefSeq" id="WP_267624433.1">
    <property type="nucleotide sequence ID" value="NZ_JAODIW010000008.1"/>
</dbReference>
<sequence length="282" mass="31486">MEAQQGREFAAYAQNLDLFEAQHYSNLSEWISERGFELKSESAYLATFSYIAGGWLIDTPTELVCNRGLSSLSDAVSATNRGNLDGFSTYDTNHSHRRVNPAHIETTLSSLESLSVAGERVDSFESFFAALKRHRRDLLTSGYDEIEAAHQTFETAWNSIQSISYFGPLSAFDWLEVVIFVHGHKEIAPKKSRPGYLNTGSNPAKGFEAVFGCDINDDEAGEWVGVLEDFARDVLNKSMPSAIFDMESALCVYYKDQDEVEQVVDKSGKINDDCLPNRINDC</sequence>
<reference evidence="2 3" key="1">
    <citation type="journal article" date="2019" name="Int. J. Syst. Evol. Microbiol.">
        <title>The Global Catalogue of Microorganisms (GCM) 10K type strain sequencing project: providing services to taxonomists for standard genome sequencing and annotation.</title>
        <authorList>
            <consortium name="The Broad Institute Genomics Platform"/>
            <consortium name="The Broad Institute Genome Sequencing Center for Infectious Disease"/>
            <person name="Wu L."/>
            <person name="Ma J."/>
        </authorList>
    </citation>
    <scope>NUCLEOTIDE SEQUENCE [LARGE SCALE GENOMIC DNA]</scope>
    <source>
        <strain evidence="2 3">CGMCC 1.12553</strain>
    </source>
</reference>
<comment type="caution">
    <text evidence="2">The sequence shown here is derived from an EMBL/GenBank/DDBJ whole genome shotgun (WGS) entry which is preliminary data.</text>
</comment>
<dbReference type="AlphaFoldDB" id="A0ABD5PBG8"/>
<dbReference type="EMBL" id="JBHSDS010000006">
    <property type="protein sequence ID" value="MFC4357985.1"/>
    <property type="molecule type" value="Genomic_DNA"/>
</dbReference>
<proteinExistence type="predicted"/>
<dbReference type="Proteomes" id="UP001595921">
    <property type="component" value="Unassembled WGS sequence"/>
</dbReference>
<dbReference type="InterPro" id="IPR040741">
    <property type="entry name" value="ADDT"/>
</dbReference>
<gene>
    <name evidence="2" type="ORF">ACFO0N_08500</name>
</gene>
<dbReference type="Pfam" id="PF18724">
    <property type="entry name" value="ADDT"/>
    <property type="match status" value="1"/>
</dbReference>
<name>A0ABD5PBG8_9EURY</name>
<accession>A0ABD5PBG8</accession>
<evidence type="ECO:0000313" key="3">
    <source>
        <dbReference type="Proteomes" id="UP001595921"/>
    </source>
</evidence>